<keyword evidence="2" id="KW-0067">ATP-binding</keyword>
<protein>
    <submittedName>
        <fullName evidence="5">Galactokinase-like protein</fullName>
    </submittedName>
</protein>
<evidence type="ECO:0000313" key="5">
    <source>
        <dbReference type="EMBL" id="ESL09749.1"/>
    </source>
</evidence>
<accession>A0A061J4F4</accession>
<dbReference type="Gene3D" id="3.30.70.890">
    <property type="entry name" value="GHMP kinase, C-terminal domain"/>
    <property type="match status" value="1"/>
</dbReference>
<dbReference type="Pfam" id="PF08544">
    <property type="entry name" value="GHMP_kinases_C"/>
    <property type="match status" value="1"/>
</dbReference>
<keyword evidence="6" id="KW-1185">Reference proteome</keyword>
<evidence type="ECO:0000313" key="6">
    <source>
        <dbReference type="Proteomes" id="UP000031737"/>
    </source>
</evidence>
<dbReference type="Proteomes" id="UP000031737">
    <property type="component" value="Unassembled WGS sequence"/>
</dbReference>
<comment type="caution">
    <text evidence="5">The sequence shown here is derived from an EMBL/GenBank/DDBJ whole genome shotgun (WGS) entry which is preliminary data.</text>
</comment>
<dbReference type="GO" id="GO:0004335">
    <property type="term" value="F:galactokinase activity"/>
    <property type="evidence" value="ECO:0007669"/>
    <property type="project" value="InterPro"/>
</dbReference>
<dbReference type="EMBL" id="AUPL01002527">
    <property type="protein sequence ID" value="ESL09749.1"/>
    <property type="molecule type" value="Genomic_DNA"/>
</dbReference>
<sequence length="468" mass="51570">MYPTSYTDERLDETLAQMKPLFMKTFGVQGKEDVEWVLFTFAPGRVNFIGEHVDYMGGYVCPAAVGDGCHILVGRVKHFTDDKLRFATTLGEYFELGNLGASQHDKAWTTFIRGAVSIRLPYHGVKLGAKPLKGLCMMILGTLEMGAGMSASASLDIALLNALSTTITGRYRNPRLTPGRRYAFLLRDSPHNLIELVKQGRRIENEFCGANVGIMDQFVSVFAVPNKFLVLDCKALTYKLCDITPVTGNDACFLLIDSMLKHELTGKTAGAYNTVRSDQEHAQEKISKHILGGKPFTFTELVHEPRKYTADGDAVGFIKSCRKCLSPSEFDRSYYNVAEQIRTRDFIALTDTSTSLTHEERFRAAGRILNEAHEGMKTLMKITTEELDFIQETINQDPGVAGGRMMGGGFGGCIILLLKKNAVDGVVRNVRGKFKARFGVENKVYPVGMGGGAIVVSLATEKKNGSNL</sequence>
<keyword evidence="1" id="KW-0547">Nucleotide-binding</keyword>
<dbReference type="PRINTS" id="PR00473">
    <property type="entry name" value="GALCTOKINASE"/>
</dbReference>
<dbReference type="PANTHER" id="PTHR10457">
    <property type="entry name" value="MEVALONATE KINASE/GALACTOKINASE"/>
    <property type="match status" value="1"/>
</dbReference>
<dbReference type="OrthoDB" id="275179at2759"/>
<feature type="domain" description="GHMP kinase C-terminal" evidence="3">
    <location>
        <begin position="357"/>
        <end position="435"/>
    </location>
</feature>
<name>A0A061J4F4_TRYRA</name>
<keyword evidence="5" id="KW-0808">Transferase</keyword>
<evidence type="ECO:0000256" key="2">
    <source>
        <dbReference type="ARBA" id="ARBA00022840"/>
    </source>
</evidence>
<evidence type="ECO:0000259" key="4">
    <source>
        <dbReference type="Pfam" id="PF10509"/>
    </source>
</evidence>
<organism evidence="5 6">
    <name type="scientific">Trypanosoma rangeli SC58</name>
    <dbReference type="NCBI Taxonomy" id="429131"/>
    <lineage>
        <taxon>Eukaryota</taxon>
        <taxon>Discoba</taxon>
        <taxon>Euglenozoa</taxon>
        <taxon>Kinetoplastea</taxon>
        <taxon>Metakinetoplastina</taxon>
        <taxon>Trypanosomatida</taxon>
        <taxon>Trypanosomatidae</taxon>
        <taxon>Trypanosoma</taxon>
        <taxon>Herpetosoma</taxon>
    </lineage>
</organism>
<dbReference type="VEuPathDB" id="TriTrypDB:TRSC58_02527"/>
<dbReference type="PIRSF" id="PIRSF000530">
    <property type="entry name" value="Galactokinase"/>
    <property type="match status" value="1"/>
</dbReference>
<dbReference type="InterPro" id="IPR019539">
    <property type="entry name" value="GalKase_N"/>
</dbReference>
<dbReference type="Gene3D" id="3.30.230.10">
    <property type="match status" value="1"/>
</dbReference>
<dbReference type="InterPro" id="IPR000705">
    <property type="entry name" value="Galactokinase"/>
</dbReference>
<dbReference type="InterPro" id="IPR006206">
    <property type="entry name" value="Mevalonate/galactokinase"/>
</dbReference>
<proteinExistence type="predicted"/>
<dbReference type="InterPro" id="IPR014721">
    <property type="entry name" value="Ribsml_uS5_D2-typ_fold_subgr"/>
</dbReference>
<dbReference type="GO" id="GO:0005829">
    <property type="term" value="C:cytosol"/>
    <property type="evidence" value="ECO:0007669"/>
    <property type="project" value="TreeGrafter"/>
</dbReference>
<dbReference type="InterPro" id="IPR020568">
    <property type="entry name" value="Ribosomal_Su5_D2-typ_SF"/>
</dbReference>
<dbReference type="PRINTS" id="PR00959">
    <property type="entry name" value="MEVGALKINASE"/>
</dbReference>
<dbReference type="SUPFAM" id="SSF55060">
    <property type="entry name" value="GHMP Kinase, C-terminal domain"/>
    <property type="match status" value="1"/>
</dbReference>
<dbReference type="SUPFAM" id="SSF54211">
    <property type="entry name" value="Ribosomal protein S5 domain 2-like"/>
    <property type="match status" value="1"/>
</dbReference>
<reference evidence="5 6" key="1">
    <citation type="submission" date="2013-07" db="EMBL/GenBank/DDBJ databases">
        <authorList>
            <person name="Stoco P.H."/>
            <person name="Wagner G."/>
            <person name="Gerber A."/>
            <person name="Zaha A."/>
            <person name="Thompson C."/>
            <person name="Bartholomeu D.C."/>
            <person name="Luckemeyer D.D."/>
            <person name="Bahia D."/>
            <person name="Loreto E."/>
            <person name="Prestes E.B."/>
            <person name="Lima F.M."/>
            <person name="Rodrigues-Luiz G."/>
            <person name="Vallejo G.A."/>
            <person name="Filho J.F."/>
            <person name="Monteiro K.M."/>
            <person name="Tyler K.M."/>
            <person name="de Almeida L.G."/>
            <person name="Ortiz M.F."/>
            <person name="Siervo M.A."/>
            <person name="de Moraes M.H."/>
            <person name="Cunha O.L."/>
            <person name="Mendonca-Neto R."/>
            <person name="Silva R."/>
            <person name="Teixeira S.M."/>
            <person name="Murta S.M."/>
            <person name="Sincero T.C."/>
            <person name="Mendes T.A."/>
            <person name="Urmenyi T.P."/>
            <person name="Silva V.G."/>
            <person name="da Rocha W.D."/>
            <person name="Andersson B."/>
            <person name="Romanha A.J."/>
            <person name="Steindel M."/>
            <person name="de Vasconcelos A.T."/>
            <person name="Grisard E.C."/>
        </authorList>
    </citation>
    <scope>NUCLEOTIDE SEQUENCE [LARGE SCALE GENOMIC DNA]</scope>
    <source>
        <strain evidence="5 6">SC58</strain>
    </source>
</reference>
<dbReference type="AlphaFoldDB" id="A0A061J4F4"/>
<gene>
    <name evidence="5" type="ORF">TRSC58_02527</name>
</gene>
<dbReference type="Pfam" id="PF10509">
    <property type="entry name" value="GalKase_gal_bdg"/>
    <property type="match status" value="1"/>
</dbReference>
<dbReference type="GO" id="GO:0006012">
    <property type="term" value="P:galactose metabolic process"/>
    <property type="evidence" value="ECO:0007669"/>
    <property type="project" value="InterPro"/>
</dbReference>
<evidence type="ECO:0000256" key="1">
    <source>
        <dbReference type="ARBA" id="ARBA00022741"/>
    </source>
</evidence>
<feature type="domain" description="Galactokinase N-terminal" evidence="4">
    <location>
        <begin position="22"/>
        <end position="74"/>
    </location>
</feature>
<dbReference type="GO" id="GO:0005524">
    <property type="term" value="F:ATP binding"/>
    <property type="evidence" value="ECO:0007669"/>
    <property type="project" value="UniProtKB-KW"/>
</dbReference>
<dbReference type="PANTHER" id="PTHR10457:SF7">
    <property type="entry name" value="GALACTOKINASE-RELATED"/>
    <property type="match status" value="1"/>
</dbReference>
<keyword evidence="5" id="KW-0418">Kinase</keyword>
<evidence type="ECO:0000259" key="3">
    <source>
        <dbReference type="Pfam" id="PF08544"/>
    </source>
</evidence>
<dbReference type="InterPro" id="IPR036554">
    <property type="entry name" value="GHMP_kinase_C_sf"/>
</dbReference>
<dbReference type="InterPro" id="IPR013750">
    <property type="entry name" value="GHMP_kinase_C_dom"/>
</dbReference>